<dbReference type="SUPFAM" id="SSF55811">
    <property type="entry name" value="Nudix"/>
    <property type="match status" value="1"/>
</dbReference>
<reference evidence="5" key="1">
    <citation type="journal article" date="2014" name="Int. J. Syst. Evol. Microbiol.">
        <title>Complete genome sequence of Corynebacterium casei LMG S-19264T (=DSM 44701T), isolated from a smear-ripened cheese.</title>
        <authorList>
            <consortium name="US DOE Joint Genome Institute (JGI-PGF)"/>
            <person name="Walter F."/>
            <person name="Albersmeier A."/>
            <person name="Kalinowski J."/>
            <person name="Ruckert C."/>
        </authorList>
    </citation>
    <scope>NUCLEOTIDE SEQUENCE</scope>
    <source>
        <strain evidence="5">JCM 3313</strain>
    </source>
</reference>
<dbReference type="InterPro" id="IPR015797">
    <property type="entry name" value="NUDIX_hydrolase-like_dom_sf"/>
</dbReference>
<proteinExistence type="inferred from homology"/>
<dbReference type="InterPro" id="IPR036390">
    <property type="entry name" value="WH_DNA-bd_sf"/>
</dbReference>
<gene>
    <name evidence="5" type="ORF">GCM10010185_11600</name>
</gene>
<accession>A0A918AIQ9</accession>
<dbReference type="PROSITE" id="PS51462">
    <property type="entry name" value="NUDIX"/>
    <property type="match status" value="1"/>
</dbReference>
<dbReference type="InterPro" id="IPR000086">
    <property type="entry name" value="NUDIX_hydrolase_dom"/>
</dbReference>
<dbReference type="Pfam" id="PF21906">
    <property type="entry name" value="WHD_NrtR"/>
    <property type="match status" value="1"/>
</dbReference>
<evidence type="ECO:0000256" key="2">
    <source>
        <dbReference type="ARBA" id="ARBA00022801"/>
    </source>
</evidence>
<dbReference type="PANTHER" id="PTHR43736">
    <property type="entry name" value="ADP-RIBOSE PYROPHOSPHATASE"/>
    <property type="match status" value="1"/>
</dbReference>
<dbReference type="Gene3D" id="3.90.79.10">
    <property type="entry name" value="Nucleoside Triphosphate Pyrophosphohydrolase"/>
    <property type="match status" value="1"/>
</dbReference>
<evidence type="ECO:0000256" key="1">
    <source>
        <dbReference type="ARBA" id="ARBA00005582"/>
    </source>
</evidence>
<dbReference type="InterPro" id="IPR020476">
    <property type="entry name" value="Nudix_hydrolase"/>
</dbReference>
<keyword evidence="2 3" id="KW-0378">Hydrolase</keyword>
<comment type="caution">
    <text evidence="5">The sequence shown here is derived from an EMBL/GenBank/DDBJ whole genome shotgun (WGS) entry which is preliminary data.</text>
</comment>
<dbReference type="PRINTS" id="PR00502">
    <property type="entry name" value="NUDIXFAMILY"/>
</dbReference>
<dbReference type="Gene3D" id="1.10.10.10">
    <property type="entry name" value="Winged helix-like DNA-binding domain superfamily/Winged helix DNA-binding domain"/>
    <property type="match status" value="1"/>
</dbReference>
<dbReference type="SUPFAM" id="SSF46785">
    <property type="entry name" value="Winged helix' DNA-binding domain"/>
    <property type="match status" value="1"/>
</dbReference>
<keyword evidence="6" id="KW-1185">Reference proteome</keyword>
<reference evidence="5" key="2">
    <citation type="submission" date="2020-09" db="EMBL/GenBank/DDBJ databases">
        <authorList>
            <person name="Sun Q."/>
            <person name="Ohkuma M."/>
        </authorList>
    </citation>
    <scope>NUCLEOTIDE SEQUENCE</scope>
    <source>
        <strain evidence="5">JCM 3313</strain>
    </source>
</reference>
<evidence type="ECO:0000313" key="5">
    <source>
        <dbReference type="EMBL" id="GGP41996.1"/>
    </source>
</evidence>
<evidence type="ECO:0000259" key="4">
    <source>
        <dbReference type="PROSITE" id="PS51462"/>
    </source>
</evidence>
<dbReference type="AlphaFoldDB" id="A0A918AIQ9"/>
<dbReference type="PROSITE" id="PS00893">
    <property type="entry name" value="NUDIX_BOX"/>
    <property type="match status" value="1"/>
</dbReference>
<evidence type="ECO:0000256" key="3">
    <source>
        <dbReference type="RuleBase" id="RU003476"/>
    </source>
</evidence>
<dbReference type="PANTHER" id="PTHR43736:SF4">
    <property type="entry name" value="SLR1690 PROTEIN"/>
    <property type="match status" value="1"/>
</dbReference>
<dbReference type="EMBL" id="BMRG01000002">
    <property type="protein sequence ID" value="GGP41996.1"/>
    <property type="molecule type" value="Genomic_DNA"/>
</dbReference>
<protein>
    <recommendedName>
        <fullName evidence="4">Nudix hydrolase domain-containing protein</fullName>
    </recommendedName>
</protein>
<dbReference type="GO" id="GO:0016787">
    <property type="term" value="F:hydrolase activity"/>
    <property type="evidence" value="ECO:0007669"/>
    <property type="project" value="UniProtKB-KW"/>
</dbReference>
<dbReference type="CDD" id="cd18873">
    <property type="entry name" value="NUDIX_NadM_like"/>
    <property type="match status" value="1"/>
</dbReference>
<evidence type="ECO:0000313" key="6">
    <source>
        <dbReference type="Proteomes" id="UP000639606"/>
    </source>
</evidence>
<dbReference type="Proteomes" id="UP000639606">
    <property type="component" value="Unassembled WGS sequence"/>
</dbReference>
<comment type="similarity">
    <text evidence="1 3">Belongs to the Nudix hydrolase family.</text>
</comment>
<dbReference type="InterPro" id="IPR020084">
    <property type="entry name" value="NUDIX_hydrolase_CS"/>
</dbReference>
<dbReference type="Pfam" id="PF00293">
    <property type="entry name" value="NUDIX"/>
    <property type="match status" value="1"/>
</dbReference>
<dbReference type="InterPro" id="IPR036388">
    <property type="entry name" value="WH-like_DNA-bd_sf"/>
</dbReference>
<dbReference type="InterPro" id="IPR054105">
    <property type="entry name" value="WHD_NrtR"/>
</dbReference>
<name>A0A918AIQ9_9PSEU</name>
<feature type="domain" description="Nudix hydrolase" evidence="4">
    <location>
        <begin position="83"/>
        <end position="221"/>
    </location>
</feature>
<organism evidence="5 6">
    <name type="scientific">Saccharothrix coeruleofusca</name>
    <dbReference type="NCBI Taxonomy" id="33919"/>
    <lineage>
        <taxon>Bacteria</taxon>
        <taxon>Bacillati</taxon>
        <taxon>Actinomycetota</taxon>
        <taxon>Actinomycetes</taxon>
        <taxon>Pseudonocardiales</taxon>
        <taxon>Pseudonocardiaceae</taxon>
        <taxon>Saccharothrix</taxon>
    </lineage>
</organism>
<sequence length="305" mass="34087">MEKIFSSDFVYVVNPGGYIGRTTAYELGRVHERGMAVYYAEPPKDIPIEVPAGTVLTARELADGIVCGTSRIKAIRRPRVAALPTADIVIFTIRDWRLHVLLIKRGTEPYRGKLALPGGFIRPGESLEDTAKRELAEETGLDSSSIPLQQIHTYSHPERDPRGRIITTAFLAIAPNLPEVMGATDAHRADWVEVEDSLWLNNDRLAFDHGEILQQALGRARRLLEHTTIAADFCGKVFTIAELRKVYEAVWGIPINPPNFQRKVRGTKGFLIDTGKKKTGQPGRPAELFRRGPARILYPPMMRSE</sequence>